<sequence>MSTLTVVVPAYNEEEFIGGCLDRLLAQSRPIDEIIVVDNGSVDATAAVVDRYVDAHPTVSRVVEERPGVMAARRRGFDMATSDVIAKTDADSHVALDWAERIALFFDRDDSREFAAVTGPVLTWDGPSYELQKRLMAWTLGRLAEGGEYGSVHGPNYALRRSAWLAVRDDLQWSDDVWEDLDLGLALSETDHRMFLDPGLTTDTSCRQLRHSPYRNRSYITGGVRTARGRNNPAALRALRIDLPIRFLTFTGMWLLFRPWDPEQRNWRPHRLLLPLERERQLVTSERSGR</sequence>
<gene>
    <name evidence="2" type="ORF">SAMN04488548_136790</name>
</gene>
<name>A0A1H2LT19_9ACTN</name>
<feature type="domain" description="Glycosyltransferase 2-like" evidence="1">
    <location>
        <begin position="5"/>
        <end position="162"/>
    </location>
</feature>
<keyword evidence="2" id="KW-0808">Transferase</keyword>
<dbReference type="InterPro" id="IPR001173">
    <property type="entry name" value="Glyco_trans_2-like"/>
</dbReference>
<evidence type="ECO:0000259" key="1">
    <source>
        <dbReference type="Pfam" id="PF00535"/>
    </source>
</evidence>
<proteinExistence type="predicted"/>
<dbReference type="Gene3D" id="3.90.550.10">
    <property type="entry name" value="Spore Coat Polysaccharide Biosynthesis Protein SpsA, Chain A"/>
    <property type="match status" value="1"/>
</dbReference>
<dbReference type="CDD" id="cd00761">
    <property type="entry name" value="Glyco_tranf_GTA_type"/>
    <property type="match status" value="1"/>
</dbReference>
<dbReference type="Proteomes" id="UP000183180">
    <property type="component" value="Unassembled WGS sequence"/>
</dbReference>
<dbReference type="InterPro" id="IPR029044">
    <property type="entry name" value="Nucleotide-diphossugar_trans"/>
</dbReference>
<dbReference type="InterPro" id="IPR050834">
    <property type="entry name" value="Glycosyltransf_2"/>
</dbReference>
<dbReference type="Pfam" id="PF00535">
    <property type="entry name" value="Glycos_transf_2"/>
    <property type="match status" value="1"/>
</dbReference>
<dbReference type="EMBL" id="FNLM01000036">
    <property type="protein sequence ID" value="SDU83848.1"/>
    <property type="molecule type" value="Genomic_DNA"/>
</dbReference>
<dbReference type="PANTHER" id="PTHR43685">
    <property type="entry name" value="GLYCOSYLTRANSFERASE"/>
    <property type="match status" value="1"/>
</dbReference>
<dbReference type="RefSeq" id="WP_074854105.1">
    <property type="nucleotide sequence ID" value="NZ_FNLM01000036.1"/>
</dbReference>
<dbReference type="OrthoDB" id="9802632at2"/>
<dbReference type="GO" id="GO:0016740">
    <property type="term" value="F:transferase activity"/>
    <property type="evidence" value="ECO:0007669"/>
    <property type="project" value="UniProtKB-KW"/>
</dbReference>
<accession>A0A1H2LT19</accession>
<protein>
    <submittedName>
        <fullName evidence="2">Glycosyl transferase family 2</fullName>
    </submittedName>
</protein>
<dbReference type="PANTHER" id="PTHR43685:SF14">
    <property type="entry name" value="GLYCOSYLTRANSFERASE 2-LIKE DOMAIN-CONTAINING PROTEIN"/>
    <property type="match status" value="1"/>
</dbReference>
<dbReference type="AlphaFoldDB" id="A0A1H2LT19"/>
<reference evidence="2 3" key="1">
    <citation type="submission" date="2016-10" db="EMBL/GenBank/DDBJ databases">
        <authorList>
            <person name="de Groot N.N."/>
        </authorList>
    </citation>
    <scope>NUCLEOTIDE SEQUENCE [LARGE SCALE GENOMIC DNA]</scope>
    <source>
        <strain evidence="2 3">DSM 44215</strain>
    </source>
</reference>
<evidence type="ECO:0000313" key="2">
    <source>
        <dbReference type="EMBL" id="SDU83848.1"/>
    </source>
</evidence>
<organism evidence="2 3">
    <name type="scientific">Gordonia westfalica</name>
    <dbReference type="NCBI Taxonomy" id="158898"/>
    <lineage>
        <taxon>Bacteria</taxon>
        <taxon>Bacillati</taxon>
        <taxon>Actinomycetota</taxon>
        <taxon>Actinomycetes</taxon>
        <taxon>Mycobacteriales</taxon>
        <taxon>Gordoniaceae</taxon>
        <taxon>Gordonia</taxon>
    </lineage>
</organism>
<dbReference type="STRING" id="158898.SAMN04488548_136790"/>
<dbReference type="SUPFAM" id="SSF53448">
    <property type="entry name" value="Nucleotide-diphospho-sugar transferases"/>
    <property type="match status" value="1"/>
</dbReference>
<evidence type="ECO:0000313" key="3">
    <source>
        <dbReference type="Proteomes" id="UP000183180"/>
    </source>
</evidence>